<evidence type="ECO:0000256" key="1">
    <source>
        <dbReference type="SAM" id="MobiDB-lite"/>
    </source>
</evidence>
<dbReference type="PANTHER" id="PTHR21574">
    <property type="entry name" value="CENTROSOMAL PROTEIN OF 120 KDA"/>
    <property type="match status" value="1"/>
</dbReference>
<gene>
    <name evidence="2" type="ORF">CPEL01642_LOCUS18330</name>
</gene>
<proteinExistence type="predicted"/>
<feature type="compositionally biased region" description="Low complexity" evidence="1">
    <location>
        <begin position="227"/>
        <end position="246"/>
    </location>
</feature>
<name>A0A7S0LJZ3_9EUKA</name>
<accession>A0A7S0LJZ3</accession>
<evidence type="ECO:0000313" key="2">
    <source>
        <dbReference type="EMBL" id="CAD8614949.1"/>
    </source>
</evidence>
<dbReference type="GO" id="GO:0005815">
    <property type="term" value="C:microtubule organizing center"/>
    <property type="evidence" value="ECO:0007669"/>
    <property type="project" value="TreeGrafter"/>
</dbReference>
<dbReference type="PANTHER" id="PTHR21574:SF0">
    <property type="entry name" value="CENTROSOMAL PROTEIN OF 120 KDA"/>
    <property type="match status" value="1"/>
</dbReference>
<dbReference type="InterPro" id="IPR039893">
    <property type="entry name" value="CEP120-like"/>
</dbReference>
<protein>
    <submittedName>
        <fullName evidence="2">Uncharacterized protein</fullName>
    </submittedName>
</protein>
<dbReference type="AlphaFoldDB" id="A0A7S0LJZ3"/>
<dbReference type="GO" id="GO:0010564">
    <property type="term" value="P:regulation of cell cycle process"/>
    <property type="evidence" value="ECO:0007669"/>
    <property type="project" value="TreeGrafter"/>
</dbReference>
<feature type="region of interest" description="Disordered" evidence="1">
    <location>
        <begin position="181"/>
        <end position="282"/>
    </location>
</feature>
<reference evidence="2" key="1">
    <citation type="submission" date="2021-01" db="EMBL/GenBank/DDBJ databases">
        <authorList>
            <person name="Corre E."/>
            <person name="Pelletier E."/>
            <person name="Niang G."/>
            <person name="Scheremetjew M."/>
            <person name="Finn R."/>
            <person name="Kale V."/>
            <person name="Holt S."/>
            <person name="Cochrane G."/>
            <person name="Meng A."/>
            <person name="Brown T."/>
            <person name="Cohen L."/>
        </authorList>
    </citation>
    <scope>NUCLEOTIDE SEQUENCE</scope>
    <source>
        <strain evidence="2">PLY182g</strain>
    </source>
</reference>
<dbReference type="EMBL" id="HBEY01038540">
    <property type="protein sequence ID" value="CAD8614949.1"/>
    <property type="molecule type" value="Transcribed_RNA"/>
</dbReference>
<sequence length="325" mass="36687">MAALSAREEAQLLAWRADEEARWRERLKAREADILACSSREWRALEAKRADALTKQKRIISAIESELKRRLHEMERRQSELRQAEEELASRREAYELHAQRQAGQLQVEGEREAAQLRAELTAAQTKLAVSEGRASFFTERLKAVEAQEARQEEQAAQSREAQTIASAQAISLRAEAEELKGSIERHRRECSEASSTAEERKHQALSARRHLAQFKSSTLAKEQARMRQLLRQQQQQQLAAQQQLRSPPAAQFEARTQVQPPPRQAETFAGPPAGAVRSTGAEVERLRLTRDGLLKSGVYGEDDRVPVMLAEKISRLTRSALTGT</sequence>
<feature type="compositionally biased region" description="Basic and acidic residues" evidence="1">
    <location>
        <begin position="181"/>
        <end position="203"/>
    </location>
</feature>
<organism evidence="2">
    <name type="scientific">Coccolithus braarudii</name>
    <dbReference type="NCBI Taxonomy" id="221442"/>
    <lineage>
        <taxon>Eukaryota</taxon>
        <taxon>Haptista</taxon>
        <taxon>Haptophyta</taxon>
        <taxon>Prymnesiophyceae</taxon>
        <taxon>Coccolithales</taxon>
        <taxon>Coccolithaceae</taxon>
        <taxon>Coccolithus</taxon>
    </lineage>
</organism>